<proteinExistence type="predicted"/>
<accession>A0AAD4ZC87</accession>
<dbReference type="Proteomes" id="UP001054821">
    <property type="component" value="Chromosome 3"/>
</dbReference>
<dbReference type="AlphaFoldDB" id="A0AAD4ZC87"/>
<name>A0AAD4ZC87_PRUDU</name>
<comment type="caution">
    <text evidence="1">The sequence shown here is derived from an EMBL/GenBank/DDBJ whole genome shotgun (WGS) entry which is preliminary data.</text>
</comment>
<gene>
    <name evidence="1" type="ORF">L3X38_019648</name>
</gene>
<evidence type="ECO:0000313" key="1">
    <source>
        <dbReference type="EMBL" id="KAI5340374.1"/>
    </source>
</evidence>
<keyword evidence="2" id="KW-1185">Reference proteome</keyword>
<sequence length="85" mass="9509">MAKEVNKWKEVGLVGEFSHKLVANLGKAWISAAFDFAVHNLLVFGCLQRCSSFRDRFSDVKVEAKTLREGSHCKVLGWLRGGKIS</sequence>
<organism evidence="1 2">
    <name type="scientific">Prunus dulcis</name>
    <name type="common">Almond</name>
    <name type="synonym">Amygdalus dulcis</name>
    <dbReference type="NCBI Taxonomy" id="3755"/>
    <lineage>
        <taxon>Eukaryota</taxon>
        <taxon>Viridiplantae</taxon>
        <taxon>Streptophyta</taxon>
        <taxon>Embryophyta</taxon>
        <taxon>Tracheophyta</taxon>
        <taxon>Spermatophyta</taxon>
        <taxon>Magnoliopsida</taxon>
        <taxon>eudicotyledons</taxon>
        <taxon>Gunneridae</taxon>
        <taxon>Pentapetalae</taxon>
        <taxon>rosids</taxon>
        <taxon>fabids</taxon>
        <taxon>Rosales</taxon>
        <taxon>Rosaceae</taxon>
        <taxon>Amygdaloideae</taxon>
        <taxon>Amygdaleae</taxon>
        <taxon>Prunus</taxon>
    </lineage>
</organism>
<dbReference type="EMBL" id="JAJFAZ020000003">
    <property type="protein sequence ID" value="KAI5340374.1"/>
    <property type="molecule type" value="Genomic_DNA"/>
</dbReference>
<protein>
    <submittedName>
        <fullName evidence="1">Uncharacterized protein</fullName>
    </submittedName>
</protein>
<reference evidence="1 2" key="1">
    <citation type="journal article" date="2022" name="G3 (Bethesda)">
        <title>Whole-genome sequence and methylome profiling of the almond [Prunus dulcis (Mill.) D.A. Webb] cultivar 'Nonpareil'.</title>
        <authorList>
            <person name="D'Amico-Willman K.M."/>
            <person name="Ouma W.Z."/>
            <person name="Meulia T."/>
            <person name="Sideli G.M."/>
            <person name="Gradziel T.M."/>
            <person name="Fresnedo-Ramirez J."/>
        </authorList>
    </citation>
    <scope>NUCLEOTIDE SEQUENCE [LARGE SCALE GENOMIC DNA]</scope>
    <source>
        <strain evidence="1">Clone GOH B32 T37-40</strain>
    </source>
</reference>
<evidence type="ECO:0000313" key="2">
    <source>
        <dbReference type="Proteomes" id="UP001054821"/>
    </source>
</evidence>